<dbReference type="KEGG" id="ipc:IPA_02560"/>
<evidence type="ECO:0000313" key="2">
    <source>
        <dbReference type="Proteomes" id="UP001063698"/>
    </source>
</evidence>
<proteinExistence type="predicted"/>
<sequence length="220" mass="25313">MKGLVCHASELEEYLTVIKWNEFGDEARVVSSLFGIEPSRAEANLRVGKLVSVFPLPKPYSQDDVLVRAFSNEYQMGMVVERNRRYFVEPAMLWKDGFVVLEDPLKIAKELYEEKGVPIVIVKEVPTYCCWVPLPLAWCARTLSEAGKFRKGVPFMYSFPEIPMIREGCVEVELEEGPCQAGFEEYPRPPLLEKLKMFLIPIRRISVKVLPRPKIGKDKW</sequence>
<keyword evidence="2" id="KW-1185">Reference proteome</keyword>
<dbReference type="EMBL" id="CP006868">
    <property type="protein sequence ID" value="UXD22204.1"/>
    <property type="molecule type" value="Genomic_DNA"/>
</dbReference>
<gene>
    <name evidence="1" type="ORF">IPA_02560</name>
</gene>
<reference evidence="1" key="1">
    <citation type="submission" date="2013-11" db="EMBL/GenBank/DDBJ databases">
        <title>Comparative genomics of Ignicoccus.</title>
        <authorList>
            <person name="Podar M."/>
        </authorList>
    </citation>
    <scope>NUCLEOTIDE SEQUENCE</scope>
    <source>
        <strain evidence="1">DSM 13166</strain>
    </source>
</reference>
<accession>A0A977KAQ6</accession>
<dbReference type="Proteomes" id="UP001063698">
    <property type="component" value="Chromosome"/>
</dbReference>
<protein>
    <submittedName>
        <fullName evidence="1">Uncharacterized protein</fullName>
    </submittedName>
</protein>
<dbReference type="AlphaFoldDB" id="A0A977KAQ6"/>
<evidence type="ECO:0000313" key="1">
    <source>
        <dbReference type="EMBL" id="UXD22204.1"/>
    </source>
</evidence>
<name>A0A977KAQ6_9CREN</name>
<organism evidence="1 2">
    <name type="scientific">Ignicoccus pacificus DSM 13166</name>
    <dbReference type="NCBI Taxonomy" id="940294"/>
    <lineage>
        <taxon>Archaea</taxon>
        <taxon>Thermoproteota</taxon>
        <taxon>Thermoprotei</taxon>
        <taxon>Desulfurococcales</taxon>
        <taxon>Desulfurococcaceae</taxon>
        <taxon>Ignicoccus</taxon>
    </lineage>
</organism>